<gene>
    <name evidence="2" type="ORF">SAMN05421811_103297</name>
</gene>
<dbReference type="RefSeq" id="WP_091079583.1">
    <property type="nucleotide sequence ID" value="NZ_FOHX01000003.1"/>
</dbReference>
<organism evidence="2 3">
    <name type="scientific">Nonomuraea wenchangensis</name>
    <dbReference type="NCBI Taxonomy" id="568860"/>
    <lineage>
        <taxon>Bacteria</taxon>
        <taxon>Bacillati</taxon>
        <taxon>Actinomycetota</taxon>
        <taxon>Actinomycetes</taxon>
        <taxon>Streptosporangiales</taxon>
        <taxon>Streptosporangiaceae</taxon>
        <taxon>Nonomuraea</taxon>
    </lineage>
</organism>
<evidence type="ECO:0000256" key="1">
    <source>
        <dbReference type="SAM" id="MobiDB-lite"/>
    </source>
</evidence>
<dbReference type="AlphaFoldDB" id="A0A1I0F2W6"/>
<evidence type="ECO:0000313" key="3">
    <source>
        <dbReference type="Proteomes" id="UP000199361"/>
    </source>
</evidence>
<evidence type="ECO:0000313" key="2">
    <source>
        <dbReference type="EMBL" id="SET52147.1"/>
    </source>
</evidence>
<keyword evidence="3" id="KW-1185">Reference proteome</keyword>
<proteinExistence type="predicted"/>
<dbReference type="EMBL" id="FOHX01000003">
    <property type="protein sequence ID" value="SET52147.1"/>
    <property type="molecule type" value="Genomic_DNA"/>
</dbReference>
<sequence>MKWFLGVIGAALATWLVVVLIGWLTQPVRTANGVRERVGDPDNVLYQYEHFHDLCASVAATDVKIAAKQGEIAAYDKRHPDGDPSDRFQAAPKRDRLDTELTGLQQFRADQAAKYNADSAKANRSLFKDRDLPAEIGDDTPDCN</sequence>
<dbReference type="Proteomes" id="UP000199361">
    <property type="component" value="Unassembled WGS sequence"/>
</dbReference>
<feature type="region of interest" description="Disordered" evidence="1">
    <location>
        <begin position="75"/>
        <end position="95"/>
    </location>
</feature>
<reference evidence="2 3" key="1">
    <citation type="submission" date="2016-10" db="EMBL/GenBank/DDBJ databases">
        <authorList>
            <person name="de Groot N.N."/>
        </authorList>
    </citation>
    <scope>NUCLEOTIDE SEQUENCE [LARGE SCALE GENOMIC DNA]</scope>
    <source>
        <strain evidence="2 3">CGMCC 4.5598</strain>
    </source>
</reference>
<dbReference type="OrthoDB" id="3474785at2"/>
<name>A0A1I0F2W6_9ACTN</name>
<feature type="region of interest" description="Disordered" evidence="1">
    <location>
        <begin position="115"/>
        <end position="144"/>
    </location>
</feature>
<protein>
    <submittedName>
        <fullName evidence="2">Uncharacterized protein</fullName>
    </submittedName>
</protein>
<dbReference type="STRING" id="568860.SAMN05421811_103297"/>
<accession>A0A1I0F2W6</accession>